<dbReference type="HOGENOM" id="CLU_020336_15_1_1"/>
<dbReference type="GO" id="GO:0008233">
    <property type="term" value="F:peptidase activity"/>
    <property type="evidence" value="ECO:0007669"/>
    <property type="project" value="InterPro"/>
</dbReference>
<dbReference type="EMBL" id="CCBP010000200">
    <property type="protein sequence ID" value="CDO74673.1"/>
    <property type="molecule type" value="Genomic_DNA"/>
</dbReference>
<protein>
    <recommendedName>
        <fullName evidence="3">AB hydrolase-1 domain-containing protein</fullName>
    </recommendedName>
</protein>
<sequence>MQTPSTTVPVQEGYINFSREGETYQTYYKIFGDLQNRTRPPVVVVHGGPGASHDYLLPHADLAKQAFTVIFYDQVGNARSTRLPGKPSTFWSIDFFLDELENLLKHFSIQNEYYIVGHSWGGIMSSEFVVRRLHAGLRKLVIADSPPSMALWKKSYKELVEKFPQDVQDDLGKRVEDWERYWGALMKVYALHGCRVKPVPKELEYSLLQNNGPRSDRSVISSPILDGWDIVDRLHLIDVPTLVINGRYDIAQDYVTKPWSDNIPNSKWITLEESSHTPFLEEREKYIQALGEFLSDA</sequence>
<evidence type="ECO:0000256" key="2">
    <source>
        <dbReference type="ARBA" id="ARBA00022801"/>
    </source>
</evidence>
<evidence type="ECO:0000313" key="5">
    <source>
        <dbReference type="Proteomes" id="UP000029665"/>
    </source>
</evidence>
<dbReference type="OMA" id="NIPNATW"/>
<dbReference type="Proteomes" id="UP000029665">
    <property type="component" value="Unassembled WGS sequence"/>
</dbReference>
<dbReference type="SUPFAM" id="SSF53474">
    <property type="entry name" value="alpha/beta-Hydrolases"/>
    <property type="match status" value="1"/>
</dbReference>
<feature type="domain" description="AB hydrolase-1" evidence="3">
    <location>
        <begin position="40"/>
        <end position="282"/>
    </location>
</feature>
<name>A0A060SQE9_PYCCI</name>
<gene>
    <name evidence="4" type="ORF">BN946_scf184828.g13</name>
</gene>
<organism evidence="4 5">
    <name type="scientific">Pycnoporus cinnabarinus</name>
    <name type="common">Cinnabar-red polypore</name>
    <name type="synonym">Trametes cinnabarina</name>
    <dbReference type="NCBI Taxonomy" id="5643"/>
    <lineage>
        <taxon>Eukaryota</taxon>
        <taxon>Fungi</taxon>
        <taxon>Dikarya</taxon>
        <taxon>Basidiomycota</taxon>
        <taxon>Agaricomycotina</taxon>
        <taxon>Agaricomycetes</taxon>
        <taxon>Polyporales</taxon>
        <taxon>Polyporaceae</taxon>
        <taxon>Trametes</taxon>
    </lineage>
</organism>
<accession>A0A060SQE9</accession>
<dbReference type="InterPro" id="IPR050266">
    <property type="entry name" value="AB_hydrolase_sf"/>
</dbReference>
<comment type="similarity">
    <text evidence="1">Belongs to the peptidase S33 family.</text>
</comment>
<dbReference type="GO" id="GO:0006508">
    <property type="term" value="P:proteolysis"/>
    <property type="evidence" value="ECO:0007669"/>
    <property type="project" value="InterPro"/>
</dbReference>
<dbReference type="PRINTS" id="PR00793">
    <property type="entry name" value="PROAMNOPTASE"/>
</dbReference>
<dbReference type="PANTHER" id="PTHR43798">
    <property type="entry name" value="MONOACYLGLYCEROL LIPASE"/>
    <property type="match status" value="1"/>
</dbReference>
<dbReference type="Gene3D" id="3.40.50.1820">
    <property type="entry name" value="alpha/beta hydrolase"/>
    <property type="match status" value="1"/>
</dbReference>
<dbReference type="NCBIfam" id="TIGR01250">
    <property type="entry name" value="pro_imino_pep_2"/>
    <property type="match status" value="1"/>
</dbReference>
<dbReference type="InterPro" id="IPR002410">
    <property type="entry name" value="Peptidase_S33"/>
</dbReference>
<dbReference type="InterPro" id="IPR000073">
    <property type="entry name" value="AB_hydrolase_1"/>
</dbReference>
<reference evidence="4" key="1">
    <citation type="submission" date="2014-01" db="EMBL/GenBank/DDBJ databases">
        <title>The genome of the white-rot fungus Pycnoporus cinnabarinus: a basidiomycete model with a versatile arsenal for lignocellulosic biomass breakdown.</title>
        <authorList>
            <person name="Levasseur A."/>
            <person name="Lomascolo A."/>
            <person name="Ruiz-Duenas F.J."/>
            <person name="Uzan E."/>
            <person name="Piumi F."/>
            <person name="Kues U."/>
            <person name="Ram A.F.J."/>
            <person name="Murat C."/>
            <person name="Haon M."/>
            <person name="Benoit I."/>
            <person name="Arfi Y."/>
            <person name="Chevret D."/>
            <person name="Drula E."/>
            <person name="Kwon M.J."/>
            <person name="Gouret P."/>
            <person name="Lesage-Meessen L."/>
            <person name="Lombard V."/>
            <person name="Mariette J."/>
            <person name="Noirot C."/>
            <person name="Park J."/>
            <person name="Patyshakuliyeva A."/>
            <person name="Wieneger R.A.B."/>
            <person name="Wosten H.A.B."/>
            <person name="Martin F."/>
            <person name="Coutinho P.M."/>
            <person name="de Vries R."/>
            <person name="Martinez A.T."/>
            <person name="Klopp C."/>
            <person name="Pontarotti P."/>
            <person name="Henrissat B."/>
            <person name="Record E."/>
        </authorList>
    </citation>
    <scope>NUCLEOTIDE SEQUENCE [LARGE SCALE GENOMIC DNA]</scope>
    <source>
        <strain evidence="4">BRFM137</strain>
    </source>
</reference>
<dbReference type="Pfam" id="PF00561">
    <property type="entry name" value="Abhydrolase_1"/>
    <property type="match status" value="1"/>
</dbReference>
<dbReference type="STRING" id="5643.A0A060SQE9"/>
<dbReference type="PANTHER" id="PTHR43798:SF31">
    <property type="entry name" value="AB HYDROLASE SUPERFAMILY PROTEIN YCLE"/>
    <property type="match status" value="1"/>
</dbReference>
<evidence type="ECO:0000313" key="4">
    <source>
        <dbReference type="EMBL" id="CDO74673.1"/>
    </source>
</evidence>
<evidence type="ECO:0000256" key="1">
    <source>
        <dbReference type="ARBA" id="ARBA00010088"/>
    </source>
</evidence>
<keyword evidence="5" id="KW-1185">Reference proteome</keyword>
<dbReference type="OrthoDB" id="190201at2759"/>
<keyword evidence="2" id="KW-0378">Hydrolase</keyword>
<dbReference type="PIRSF" id="PIRSF005539">
    <property type="entry name" value="Pept_S33_TRI_F1"/>
    <property type="match status" value="1"/>
</dbReference>
<evidence type="ECO:0000259" key="3">
    <source>
        <dbReference type="Pfam" id="PF00561"/>
    </source>
</evidence>
<proteinExistence type="inferred from homology"/>
<dbReference type="GO" id="GO:0016020">
    <property type="term" value="C:membrane"/>
    <property type="evidence" value="ECO:0007669"/>
    <property type="project" value="TreeGrafter"/>
</dbReference>
<comment type="caution">
    <text evidence="4">The sequence shown here is derived from an EMBL/GenBank/DDBJ whole genome shotgun (WGS) entry which is preliminary data.</text>
</comment>
<dbReference type="InterPro" id="IPR029058">
    <property type="entry name" value="AB_hydrolase_fold"/>
</dbReference>
<dbReference type="InterPro" id="IPR005945">
    <property type="entry name" value="Pro_imino_pep"/>
</dbReference>
<dbReference type="AlphaFoldDB" id="A0A060SQE9"/>